<dbReference type="Proteomes" id="UP001252243">
    <property type="component" value="Unassembled WGS sequence"/>
</dbReference>
<dbReference type="SUPFAM" id="SSF55781">
    <property type="entry name" value="GAF domain-like"/>
    <property type="match status" value="1"/>
</dbReference>
<evidence type="ECO:0000256" key="3">
    <source>
        <dbReference type="ARBA" id="ARBA00023015"/>
    </source>
</evidence>
<sequence length="241" mass="26232">MPGTRLAERLQDLLLDNDVLEDFLRQLSGLAAEFASAETGRPMLCSVRVDRRRQQMLLAASHPEARTLDGLQDHVGEGPGLEARQTGRAVMVPDTTMDPRWRRYQRAAAQRGSRSILAVSLLADRDAAATLTFFSTSPEAFDDGAMAACGVLAARAAQVTRLAIRLESAQGMNRDLLQALRSRTEINLATGILMAQSRCSQSEALALLARVSNTRNVKLRIVAREILRRFDGGPAGTAFST</sequence>
<evidence type="ECO:0000256" key="1">
    <source>
        <dbReference type="ARBA" id="ARBA00022679"/>
    </source>
</evidence>
<dbReference type="Pfam" id="PF03861">
    <property type="entry name" value="ANTAR"/>
    <property type="match status" value="1"/>
</dbReference>
<evidence type="ECO:0000313" key="7">
    <source>
        <dbReference type="Proteomes" id="UP001252243"/>
    </source>
</evidence>
<dbReference type="InterPro" id="IPR012074">
    <property type="entry name" value="GAF_ANTAR"/>
</dbReference>
<keyword evidence="1" id="KW-0808">Transferase</keyword>
<evidence type="ECO:0000313" key="6">
    <source>
        <dbReference type="EMBL" id="MDR7081777.1"/>
    </source>
</evidence>
<dbReference type="PROSITE" id="PS50921">
    <property type="entry name" value="ANTAR"/>
    <property type="match status" value="1"/>
</dbReference>
<dbReference type="Gene3D" id="3.30.450.40">
    <property type="match status" value="1"/>
</dbReference>
<keyword evidence="2" id="KW-0418">Kinase</keyword>
<dbReference type="InterPro" id="IPR029016">
    <property type="entry name" value="GAF-like_dom_sf"/>
</dbReference>
<evidence type="ECO:0000256" key="4">
    <source>
        <dbReference type="ARBA" id="ARBA00023163"/>
    </source>
</evidence>
<dbReference type="SUPFAM" id="SSF52172">
    <property type="entry name" value="CheY-like"/>
    <property type="match status" value="1"/>
</dbReference>
<keyword evidence="4" id="KW-0804">Transcription</keyword>
<keyword evidence="7" id="KW-1185">Reference proteome</keyword>
<dbReference type="SMART" id="SM00065">
    <property type="entry name" value="GAF"/>
    <property type="match status" value="1"/>
</dbReference>
<dbReference type="Gene3D" id="1.10.10.10">
    <property type="entry name" value="Winged helix-like DNA-binding domain superfamily/Winged helix DNA-binding domain"/>
    <property type="match status" value="1"/>
</dbReference>
<proteinExistence type="predicted"/>
<comment type="caution">
    <text evidence="6">The sequence shown here is derived from an EMBL/GenBank/DDBJ whole genome shotgun (WGS) entry which is preliminary data.</text>
</comment>
<dbReference type="Pfam" id="PF13185">
    <property type="entry name" value="GAF_2"/>
    <property type="match status" value="1"/>
</dbReference>
<dbReference type="InterPro" id="IPR003018">
    <property type="entry name" value="GAF"/>
</dbReference>
<dbReference type="InterPro" id="IPR005561">
    <property type="entry name" value="ANTAR"/>
</dbReference>
<name>A0ABU1U9D5_9MICC</name>
<accession>A0ABU1U9D5</accession>
<protein>
    <submittedName>
        <fullName evidence="6">GAF domain-containing protein</fullName>
    </submittedName>
</protein>
<keyword evidence="3" id="KW-0805">Transcription regulation</keyword>
<gene>
    <name evidence="6" type="ORF">J2X01_001058</name>
</gene>
<evidence type="ECO:0000256" key="2">
    <source>
        <dbReference type="ARBA" id="ARBA00022777"/>
    </source>
</evidence>
<dbReference type="InterPro" id="IPR036388">
    <property type="entry name" value="WH-like_DNA-bd_sf"/>
</dbReference>
<dbReference type="PIRSF" id="PIRSF036625">
    <property type="entry name" value="GAF_ANTAR"/>
    <property type="match status" value="1"/>
</dbReference>
<dbReference type="InterPro" id="IPR011006">
    <property type="entry name" value="CheY-like_superfamily"/>
</dbReference>
<dbReference type="RefSeq" id="WP_310051376.1">
    <property type="nucleotide sequence ID" value="NZ_JAVDVQ010000003.1"/>
</dbReference>
<reference evidence="6 7" key="1">
    <citation type="submission" date="2023-07" db="EMBL/GenBank/DDBJ databases">
        <title>Sorghum-associated microbial communities from plants grown in Nebraska, USA.</title>
        <authorList>
            <person name="Schachtman D."/>
        </authorList>
    </citation>
    <scope>NUCLEOTIDE SEQUENCE [LARGE SCALE GENOMIC DNA]</scope>
    <source>
        <strain evidence="6 7">BE167</strain>
    </source>
</reference>
<dbReference type="EMBL" id="JAVDVQ010000003">
    <property type="protein sequence ID" value="MDR7081777.1"/>
    <property type="molecule type" value="Genomic_DNA"/>
</dbReference>
<organism evidence="6 7">
    <name type="scientific">Arthrobacter ginsengisoli</name>
    <dbReference type="NCBI Taxonomy" id="1356565"/>
    <lineage>
        <taxon>Bacteria</taxon>
        <taxon>Bacillati</taxon>
        <taxon>Actinomycetota</taxon>
        <taxon>Actinomycetes</taxon>
        <taxon>Micrococcales</taxon>
        <taxon>Micrococcaceae</taxon>
        <taxon>Arthrobacter</taxon>
    </lineage>
</organism>
<dbReference type="SMART" id="SM01012">
    <property type="entry name" value="ANTAR"/>
    <property type="match status" value="1"/>
</dbReference>
<feature type="domain" description="ANTAR" evidence="5">
    <location>
        <begin position="166"/>
        <end position="227"/>
    </location>
</feature>
<evidence type="ECO:0000259" key="5">
    <source>
        <dbReference type="PROSITE" id="PS50921"/>
    </source>
</evidence>